<proteinExistence type="predicted"/>
<accession>A0A5C6DPB3</accession>
<dbReference type="AlphaFoldDB" id="A0A5C6DPB3"/>
<protein>
    <submittedName>
        <fullName evidence="1">Uncharacterized protein</fullName>
    </submittedName>
</protein>
<comment type="caution">
    <text evidence="1">The sequence shown here is derived from an EMBL/GenBank/DDBJ whole genome shotgun (WGS) entry which is preliminary data.</text>
</comment>
<evidence type="ECO:0000313" key="1">
    <source>
        <dbReference type="EMBL" id="TWU38640.1"/>
    </source>
</evidence>
<evidence type="ECO:0000313" key="2">
    <source>
        <dbReference type="Proteomes" id="UP000319143"/>
    </source>
</evidence>
<name>A0A5C6DPB3_9BACT</name>
<dbReference type="EMBL" id="SJPV01000004">
    <property type="protein sequence ID" value="TWU38640.1"/>
    <property type="molecule type" value="Genomic_DNA"/>
</dbReference>
<sequence>MIGGVSHAGLTVPRVRDVAIWDSMPTDLMEPSKGRVRSPAAFYRFRGNDSKQLLDYSGNSYHLSMVS</sequence>
<gene>
    <name evidence="1" type="ORF">Poly41_31170</name>
</gene>
<dbReference type="Proteomes" id="UP000319143">
    <property type="component" value="Unassembled WGS sequence"/>
</dbReference>
<organism evidence="1 2">
    <name type="scientific">Novipirellula artificiosorum</name>
    <dbReference type="NCBI Taxonomy" id="2528016"/>
    <lineage>
        <taxon>Bacteria</taxon>
        <taxon>Pseudomonadati</taxon>
        <taxon>Planctomycetota</taxon>
        <taxon>Planctomycetia</taxon>
        <taxon>Pirellulales</taxon>
        <taxon>Pirellulaceae</taxon>
        <taxon>Novipirellula</taxon>
    </lineage>
</organism>
<reference evidence="1 2" key="1">
    <citation type="submission" date="2019-02" db="EMBL/GenBank/DDBJ databases">
        <title>Deep-cultivation of Planctomycetes and their phenomic and genomic characterization uncovers novel biology.</title>
        <authorList>
            <person name="Wiegand S."/>
            <person name="Jogler M."/>
            <person name="Boedeker C."/>
            <person name="Pinto D."/>
            <person name="Vollmers J."/>
            <person name="Rivas-Marin E."/>
            <person name="Kohn T."/>
            <person name="Peeters S.H."/>
            <person name="Heuer A."/>
            <person name="Rast P."/>
            <person name="Oberbeckmann S."/>
            <person name="Bunk B."/>
            <person name="Jeske O."/>
            <person name="Meyerdierks A."/>
            <person name="Storesund J.E."/>
            <person name="Kallscheuer N."/>
            <person name="Luecker S."/>
            <person name="Lage O.M."/>
            <person name="Pohl T."/>
            <person name="Merkel B.J."/>
            <person name="Hornburger P."/>
            <person name="Mueller R.-W."/>
            <person name="Bruemmer F."/>
            <person name="Labrenz M."/>
            <person name="Spormann A.M."/>
            <person name="Op Den Camp H."/>
            <person name="Overmann J."/>
            <person name="Amann R."/>
            <person name="Jetten M.S.M."/>
            <person name="Mascher T."/>
            <person name="Medema M.H."/>
            <person name="Devos D.P."/>
            <person name="Kaster A.-K."/>
            <person name="Ovreas L."/>
            <person name="Rohde M."/>
            <person name="Galperin M.Y."/>
            <person name="Jogler C."/>
        </authorList>
    </citation>
    <scope>NUCLEOTIDE SEQUENCE [LARGE SCALE GENOMIC DNA]</scope>
    <source>
        <strain evidence="1 2">Poly41</strain>
    </source>
</reference>
<keyword evidence="2" id="KW-1185">Reference proteome</keyword>